<proteinExistence type="predicted"/>
<dbReference type="Gene3D" id="1.10.3490.10">
    <property type="entry name" value="PH0156-like"/>
    <property type="match status" value="1"/>
</dbReference>
<evidence type="ECO:0000313" key="1">
    <source>
        <dbReference type="EMBL" id="HDD44624.1"/>
    </source>
</evidence>
<name>A0A7C0U306_DESA2</name>
<protein>
    <submittedName>
        <fullName evidence="1">DUF3226 domain-containing protein</fullName>
    </submittedName>
</protein>
<dbReference type="Gene3D" id="3.40.50.10620">
    <property type="entry name" value="PH0156-like domains"/>
    <property type="match status" value="1"/>
</dbReference>
<organism evidence="1">
    <name type="scientific">Desulfofervidus auxilii</name>
    <dbReference type="NCBI Taxonomy" id="1621989"/>
    <lineage>
        <taxon>Bacteria</taxon>
        <taxon>Pseudomonadati</taxon>
        <taxon>Thermodesulfobacteriota</taxon>
        <taxon>Candidatus Desulfofervidia</taxon>
        <taxon>Candidatus Desulfofervidales</taxon>
        <taxon>Candidatus Desulfofervidaceae</taxon>
        <taxon>Candidatus Desulfofervidus</taxon>
    </lineage>
</organism>
<dbReference type="Pfam" id="PF11536">
    <property type="entry name" value="DUF3226"/>
    <property type="match status" value="1"/>
</dbReference>
<dbReference type="SUPFAM" id="SSF160945">
    <property type="entry name" value="PH0156-like"/>
    <property type="match status" value="1"/>
</dbReference>
<comment type="caution">
    <text evidence="1">The sequence shown here is derived from an EMBL/GenBank/DDBJ whole genome shotgun (WGS) entry which is preliminary data.</text>
</comment>
<sequence length="244" mass="28416">MKVLLCEGTRDMEFLTSFLIKCYDFERKKIKKNYLNKKLGLNYKNFNVVKKINEIFIFYPRGGGSEEVKNVVKNTSQMIDWYNKGVKKVGMALDLDEKNVQELINSIEQILKAKYDDVKKYDKFSFICKHGEYNFNITVIPVGDLNIKNKLGFDVSRHKIEDLILDLSFEDEYFNHVLSQAIDFYKEKKGKNPTQKSLVKILESICDKPDFGTFELISKILNENAKGILPNYFVEGIEKFLGQI</sequence>
<dbReference type="InterPro" id="IPR024508">
    <property type="entry name" value="DUF3226"/>
</dbReference>
<accession>A0A7C0U306</accession>
<gene>
    <name evidence="1" type="ORF">ENG63_07180</name>
</gene>
<dbReference type="EMBL" id="DRBS01000265">
    <property type="protein sequence ID" value="HDD44624.1"/>
    <property type="molecule type" value="Genomic_DNA"/>
</dbReference>
<reference evidence="1" key="1">
    <citation type="journal article" date="2020" name="mSystems">
        <title>Genome- and Community-Level Interaction Insights into Carbon Utilization and Element Cycling Functions of Hydrothermarchaeota in Hydrothermal Sediment.</title>
        <authorList>
            <person name="Zhou Z."/>
            <person name="Liu Y."/>
            <person name="Xu W."/>
            <person name="Pan J."/>
            <person name="Luo Z.H."/>
            <person name="Li M."/>
        </authorList>
    </citation>
    <scope>NUCLEOTIDE SEQUENCE [LARGE SCALE GENOMIC DNA]</scope>
    <source>
        <strain evidence="1">HyVt-233</strain>
    </source>
</reference>
<dbReference type="Proteomes" id="UP000886289">
    <property type="component" value="Unassembled WGS sequence"/>
</dbReference>
<dbReference type="AlphaFoldDB" id="A0A7C0U306"/>